<evidence type="ECO:0000313" key="2">
    <source>
        <dbReference type="Proteomes" id="UP000015664"/>
    </source>
</evidence>
<organism evidence="1 2">
    <name type="scientific">Lactococcus cremoris subsp. cremoris TIFN3</name>
    <dbReference type="NCBI Taxonomy" id="1234873"/>
    <lineage>
        <taxon>Bacteria</taxon>
        <taxon>Bacillati</taxon>
        <taxon>Bacillota</taxon>
        <taxon>Bacilli</taxon>
        <taxon>Lactobacillales</taxon>
        <taxon>Streptococcaceae</taxon>
        <taxon>Lactococcus</taxon>
        <taxon>Lactococcus cremoris subsp. cremoris</taxon>
    </lineage>
</organism>
<evidence type="ECO:0000313" key="1">
    <source>
        <dbReference type="EMBL" id="EQC94495.1"/>
    </source>
</evidence>
<gene>
    <name evidence="1" type="ORF">LLT3_15195</name>
</gene>
<dbReference type="AlphaFoldDB" id="T0V8J4"/>
<sequence length="29" mass="3801">MKNNRRRTKVLEERLRQNFEQIQKWKEEL</sequence>
<comment type="caution">
    <text evidence="1">The sequence shown here is derived from an EMBL/GenBank/DDBJ whole genome shotgun (WGS) entry which is preliminary data.</text>
</comment>
<name>T0V8J4_LACLC</name>
<protein>
    <submittedName>
        <fullName evidence="1">Uncharacterized protein</fullName>
    </submittedName>
</protein>
<accession>T0V8J4</accession>
<dbReference type="EMBL" id="ATBE01000294">
    <property type="protein sequence ID" value="EQC94495.1"/>
    <property type="molecule type" value="Genomic_DNA"/>
</dbReference>
<dbReference type="Proteomes" id="UP000015664">
    <property type="component" value="Unassembled WGS sequence"/>
</dbReference>
<reference evidence="1 2" key="1">
    <citation type="journal article" date="2013" name="ISME J.">
        <title>Multifactorial diversity sustains microbial community stability.</title>
        <authorList>
            <person name="Erkus O."/>
            <person name="de Jager V.C."/>
            <person name="Spus M."/>
            <person name="van Alen-Boerrigter I.J."/>
            <person name="van Rijswijck I.M."/>
            <person name="Hazelwood L."/>
            <person name="Janssen P.W."/>
            <person name="van Hijum S.A."/>
            <person name="Kleerebezem M."/>
            <person name="Smid E.J."/>
        </authorList>
    </citation>
    <scope>NUCLEOTIDE SEQUENCE [LARGE SCALE GENOMIC DNA]</scope>
    <source>
        <strain evidence="1 2">TIFN3</strain>
    </source>
</reference>
<proteinExistence type="predicted"/>